<protein>
    <submittedName>
        <fullName evidence="3">Mannosyl-glycoprotein endo-beta-N-acetylglucosaminidase</fullName>
    </submittedName>
</protein>
<evidence type="ECO:0000256" key="1">
    <source>
        <dbReference type="SAM" id="Phobius"/>
    </source>
</evidence>
<dbReference type="Gene3D" id="1.10.530.10">
    <property type="match status" value="1"/>
</dbReference>
<dbReference type="GO" id="GO:0004040">
    <property type="term" value="F:amidase activity"/>
    <property type="evidence" value="ECO:0007669"/>
    <property type="project" value="InterPro"/>
</dbReference>
<organism evidence="3">
    <name type="scientific">Myoviridae sp. ctgsk7</name>
    <dbReference type="NCBI Taxonomy" id="2825151"/>
    <lineage>
        <taxon>Viruses</taxon>
        <taxon>Duplodnaviria</taxon>
        <taxon>Heunggongvirae</taxon>
        <taxon>Uroviricota</taxon>
        <taxon>Caudoviricetes</taxon>
    </lineage>
</organism>
<name>A0A8S5PY47_9CAUD</name>
<dbReference type="SMART" id="SM00047">
    <property type="entry name" value="LYZ2"/>
    <property type="match status" value="1"/>
</dbReference>
<evidence type="ECO:0000259" key="2">
    <source>
        <dbReference type="SMART" id="SM00047"/>
    </source>
</evidence>
<evidence type="ECO:0000313" key="3">
    <source>
        <dbReference type="EMBL" id="DAE11435.1"/>
    </source>
</evidence>
<dbReference type="Pfam" id="PF01832">
    <property type="entry name" value="Glucosaminidase"/>
    <property type="match status" value="1"/>
</dbReference>
<accession>A0A8S5PY47</accession>
<keyword evidence="1" id="KW-0812">Transmembrane</keyword>
<keyword evidence="1" id="KW-0472">Membrane</keyword>
<keyword evidence="1" id="KW-1133">Transmembrane helix</keyword>
<proteinExistence type="predicted"/>
<dbReference type="InterPro" id="IPR002901">
    <property type="entry name" value="MGlyc_endo_b_GlcNAc-like_dom"/>
</dbReference>
<feature type="domain" description="Mannosyl-glycoprotein endo-beta-N-acetylglucosamidase-like" evidence="2">
    <location>
        <begin position="75"/>
        <end position="201"/>
    </location>
</feature>
<reference evidence="3" key="1">
    <citation type="journal article" date="2021" name="Proc. Natl. Acad. Sci. U.S.A.">
        <title>A Catalog of Tens of Thousands of Viruses from Human Metagenomes Reveals Hidden Associations with Chronic Diseases.</title>
        <authorList>
            <person name="Tisza M.J."/>
            <person name="Buck C.B."/>
        </authorList>
    </citation>
    <scope>NUCLEOTIDE SEQUENCE</scope>
    <source>
        <strain evidence="3">Ctgsk7</strain>
    </source>
</reference>
<dbReference type="EMBL" id="BK015533">
    <property type="protein sequence ID" value="DAE11435.1"/>
    <property type="molecule type" value="Genomic_DNA"/>
</dbReference>
<sequence length="216" mass="24694">MKKILTFVKKFIALGGKHFIVPTIACTMAIFVSFHFGLILLNQNSNDQIKIEIDSCDINRQFIKSEIISEVSSYIETYAPNSEMSPKAIVEKCLDKDYVISLLLAQAHIESHFGTKGRARRTNSVFGIGAYDDGTNALFYATPNDAIDHYIEVMNNYYLKDNPPLEVLKRGLTRGNARYASDPSYEIKIITKINQINREYHIDKLQEMYQLKEVKK</sequence>
<feature type="transmembrane region" description="Helical" evidence="1">
    <location>
        <begin position="20"/>
        <end position="41"/>
    </location>
</feature>